<feature type="non-terminal residue" evidence="2">
    <location>
        <position position="1"/>
    </location>
</feature>
<feature type="compositionally biased region" description="Basic residues" evidence="1">
    <location>
        <begin position="38"/>
        <end position="52"/>
    </location>
</feature>
<organism evidence="2">
    <name type="scientific">uncultured Thermomicrobiales bacterium</name>
    <dbReference type="NCBI Taxonomy" id="1645740"/>
    <lineage>
        <taxon>Bacteria</taxon>
        <taxon>Pseudomonadati</taxon>
        <taxon>Thermomicrobiota</taxon>
        <taxon>Thermomicrobia</taxon>
        <taxon>Thermomicrobiales</taxon>
        <taxon>environmental samples</taxon>
    </lineage>
</organism>
<dbReference type="AlphaFoldDB" id="A0A6J4VG82"/>
<reference evidence="2" key="1">
    <citation type="submission" date="2020-02" db="EMBL/GenBank/DDBJ databases">
        <authorList>
            <person name="Meier V. D."/>
        </authorList>
    </citation>
    <scope>NUCLEOTIDE SEQUENCE</scope>
    <source>
        <strain evidence="2">AVDCRST_MAG19</strain>
    </source>
</reference>
<proteinExistence type="predicted"/>
<protein>
    <submittedName>
        <fullName evidence="2">Uncharacterized protein</fullName>
    </submittedName>
</protein>
<accession>A0A6J4VG82</accession>
<gene>
    <name evidence="2" type="ORF">AVDCRST_MAG19-3553</name>
</gene>
<evidence type="ECO:0000313" key="2">
    <source>
        <dbReference type="EMBL" id="CAA9577638.1"/>
    </source>
</evidence>
<name>A0A6J4VG82_9BACT</name>
<feature type="compositionally biased region" description="Low complexity" evidence="1">
    <location>
        <begin position="77"/>
        <end position="104"/>
    </location>
</feature>
<evidence type="ECO:0000256" key="1">
    <source>
        <dbReference type="SAM" id="MobiDB-lite"/>
    </source>
</evidence>
<feature type="non-terminal residue" evidence="2">
    <location>
        <position position="121"/>
    </location>
</feature>
<sequence>VAASIGNACDGRPGDLRDRAVRVGRIPVGCRHPDRRDRAPRRERRPARRRWKSPLGRQLPGPSGPADRRDRAERTGSFAASSPGRPRSAATFGVGSPSRRCPPCFRRRASPRLRPQRRSRL</sequence>
<dbReference type="EMBL" id="CADCWL010000200">
    <property type="protein sequence ID" value="CAA9577638.1"/>
    <property type="molecule type" value="Genomic_DNA"/>
</dbReference>
<feature type="region of interest" description="Disordered" evidence="1">
    <location>
        <begin position="29"/>
        <end position="121"/>
    </location>
</feature>
<feature type="compositionally biased region" description="Basic residues" evidence="1">
    <location>
        <begin position="105"/>
        <end position="121"/>
    </location>
</feature>